<dbReference type="InterPro" id="IPR050400">
    <property type="entry name" value="Bact_Cytoskel_RodZ"/>
</dbReference>
<evidence type="ECO:0000313" key="3">
    <source>
        <dbReference type="EMBL" id="BCB96643.1"/>
    </source>
</evidence>
<accession>A0A7G1H3F2</accession>
<dbReference type="AlphaFoldDB" id="A0A7G1H3F2"/>
<dbReference type="EMBL" id="AP022873">
    <property type="protein sequence ID" value="BCB96643.1"/>
    <property type="molecule type" value="Genomic_DNA"/>
</dbReference>
<dbReference type="PANTHER" id="PTHR34475">
    <property type="match status" value="1"/>
</dbReference>
<reference evidence="3 4" key="1">
    <citation type="submission" date="2020-03" db="EMBL/GenBank/DDBJ databases">
        <title>Complete genome sequences of two sulfur-disproportionating bacterial strains T55J and Mzg5.</title>
        <authorList>
            <person name="Umezawa K."/>
            <person name="Kojima H."/>
            <person name="Kato Y."/>
            <person name="Fukui M."/>
        </authorList>
    </citation>
    <scope>NUCLEOTIDE SEQUENCE [LARGE SCALE GENOMIC DNA]</scope>
    <source>
        <strain evidence="3 4">T55J</strain>
    </source>
</reference>
<sequence length="307" mass="33622">MAKSLKEQRERLGKDIKDIAMITRVKASYLKAIEDEDFSKLPAEVYTRGYINIYAKFLGYPPDAAIAPYDAYLQEVKAAKEKNPVDIQSCEKSPANISNSNNNMLVKDIGKVPISESEPMDYSHVEITDRKKHLDFKKFTKTIVMAGSAIGAALLIYLLIPGGKNTSHVSQKMLPGAQYDIHEASPPSNPPPPTATPNTSIALPDKTIDKDMPVQKKRHNLDITATDKTWIQIVIDGSDKKEMLLNAGEKVNYGADQSINLLIGNAAGVKLKFDGKEFEGLGEKGQVIKLSLPSTIPPSQPSNSSNL</sequence>
<evidence type="ECO:0000259" key="2">
    <source>
        <dbReference type="Pfam" id="PF13464"/>
    </source>
</evidence>
<dbReference type="InterPro" id="IPR025194">
    <property type="entry name" value="RodZ-like_C"/>
</dbReference>
<dbReference type="Proteomes" id="UP000516360">
    <property type="component" value="Chromosome"/>
</dbReference>
<dbReference type="RefSeq" id="WP_203471830.1">
    <property type="nucleotide sequence ID" value="NZ_AP022873.1"/>
</dbReference>
<keyword evidence="4" id="KW-1185">Reference proteome</keyword>
<dbReference type="KEGG" id="dtp:JZK55_15650"/>
<dbReference type="Pfam" id="PF13413">
    <property type="entry name" value="HTH_25"/>
    <property type="match status" value="1"/>
</dbReference>
<protein>
    <recommendedName>
        <fullName evidence="2">Cytoskeleton protein RodZ-like C-terminal domain-containing protein</fullName>
    </recommendedName>
</protein>
<feature type="domain" description="Cytoskeleton protein RodZ-like C-terminal" evidence="2">
    <location>
        <begin position="223"/>
        <end position="290"/>
    </location>
</feature>
<gene>
    <name evidence="3" type="ORF">JZK55_15650</name>
</gene>
<keyword evidence="1" id="KW-1133">Transmembrane helix</keyword>
<proteinExistence type="predicted"/>
<dbReference type="Gene3D" id="1.10.260.40">
    <property type="entry name" value="lambda repressor-like DNA-binding domains"/>
    <property type="match status" value="1"/>
</dbReference>
<dbReference type="Pfam" id="PF13464">
    <property type="entry name" value="RodZ_C"/>
    <property type="match status" value="1"/>
</dbReference>
<keyword evidence="1" id="KW-0812">Transmembrane</keyword>
<evidence type="ECO:0000313" key="4">
    <source>
        <dbReference type="Proteomes" id="UP000516360"/>
    </source>
</evidence>
<dbReference type="PANTHER" id="PTHR34475:SF1">
    <property type="entry name" value="CYTOSKELETON PROTEIN RODZ"/>
    <property type="match status" value="1"/>
</dbReference>
<dbReference type="GO" id="GO:0003677">
    <property type="term" value="F:DNA binding"/>
    <property type="evidence" value="ECO:0007669"/>
    <property type="project" value="InterPro"/>
</dbReference>
<keyword evidence="1" id="KW-0472">Membrane</keyword>
<dbReference type="InterPro" id="IPR010982">
    <property type="entry name" value="Lambda_DNA-bd_dom_sf"/>
</dbReference>
<organism evidence="3 4">
    <name type="scientific">Dissulfurispira thermophila</name>
    <dbReference type="NCBI Taxonomy" id="2715679"/>
    <lineage>
        <taxon>Bacteria</taxon>
        <taxon>Pseudomonadati</taxon>
        <taxon>Nitrospirota</taxon>
        <taxon>Thermodesulfovibrionia</taxon>
        <taxon>Thermodesulfovibrionales</taxon>
        <taxon>Dissulfurispiraceae</taxon>
        <taxon>Dissulfurispira</taxon>
    </lineage>
</organism>
<feature type="transmembrane region" description="Helical" evidence="1">
    <location>
        <begin position="139"/>
        <end position="160"/>
    </location>
</feature>
<name>A0A7G1H3F2_9BACT</name>
<evidence type="ECO:0000256" key="1">
    <source>
        <dbReference type="SAM" id="Phobius"/>
    </source>
</evidence>